<evidence type="ECO:0000313" key="1">
    <source>
        <dbReference type="EMBL" id="RIY11821.1"/>
    </source>
</evidence>
<reference evidence="1 2" key="1">
    <citation type="submission" date="2019-01" db="EMBL/GenBank/DDBJ databases">
        <title>Hymenobacter humicola sp. nov., isolated from soils in Antarctica.</title>
        <authorList>
            <person name="Sedlacek I."/>
            <person name="Holochova P."/>
            <person name="Kralova S."/>
            <person name="Pantucek R."/>
            <person name="Stankova E."/>
            <person name="Vrbovska V."/>
            <person name="Kristofova L."/>
            <person name="Svec P."/>
            <person name="Busse H.-J."/>
        </authorList>
    </citation>
    <scope>NUCLEOTIDE SEQUENCE [LARGE SCALE GENOMIC DNA]</scope>
    <source>
        <strain evidence="1 2">CCM 8852</strain>
    </source>
</reference>
<accession>A0A418R396</accession>
<evidence type="ECO:0000313" key="2">
    <source>
        <dbReference type="Proteomes" id="UP000284250"/>
    </source>
</evidence>
<dbReference type="AlphaFoldDB" id="A0A418R396"/>
<proteinExistence type="predicted"/>
<organism evidence="1 2">
    <name type="scientific">Hymenobacter rubripertinctus</name>
    <dbReference type="NCBI Taxonomy" id="2029981"/>
    <lineage>
        <taxon>Bacteria</taxon>
        <taxon>Pseudomonadati</taxon>
        <taxon>Bacteroidota</taxon>
        <taxon>Cytophagia</taxon>
        <taxon>Cytophagales</taxon>
        <taxon>Hymenobacteraceae</taxon>
        <taxon>Hymenobacter</taxon>
    </lineage>
</organism>
<sequence>MVYVEQVVDGRPGKPPFGMVYVGITDRPTVALFRQGMEPQLTAFLREQLPARPTDQPVVLCVRQLRISETMNYLREEARADLAFDVYAHLPDGYHFMQSAAAHTAQRALLSTGLHDGHLAELLQQCLRQLRPESWPAAAQNPVRTLAQLATDSPADQPATLNAAILREPLRPGVYRTFEQFLANQPAPGFWAVADTVAFGHGSPNARHLWYGVPRLRVKVVNEGGHEQAARQVWGFSDGRQLFVQHQNNFFPLHRYHNSFTFVGETPGDVAYMQARAQAYGRAKMQAAIIGAGASRVAGVDHTAEPMGYAVDMRTGEAGQFPNLLLPAPACTDTAYIYMYRYADASTAPIPFSLDNRAAGQLRPQEYLEIPWPYPGRVVRLCLELPGLPCQLVIPNPARFNYLRITANGKASKRPICEWVSAAQGEADLDEIDRQRSSPAR</sequence>
<keyword evidence="2" id="KW-1185">Reference proteome</keyword>
<gene>
    <name evidence="1" type="ORF">D0T11_06615</name>
</gene>
<protein>
    <submittedName>
        <fullName evidence="1">Uncharacterized protein</fullName>
    </submittedName>
</protein>
<comment type="caution">
    <text evidence="1">The sequence shown here is derived from an EMBL/GenBank/DDBJ whole genome shotgun (WGS) entry which is preliminary data.</text>
</comment>
<name>A0A418R396_9BACT</name>
<dbReference type="Proteomes" id="UP000284250">
    <property type="component" value="Unassembled WGS sequence"/>
</dbReference>
<dbReference type="EMBL" id="QYCN01000007">
    <property type="protein sequence ID" value="RIY11821.1"/>
    <property type="molecule type" value="Genomic_DNA"/>
</dbReference>